<feature type="transmembrane region" description="Helical" evidence="1">
    <location>
        <begin position="35"/>
        <end position="53"/>
    </location>
</feature>
<accession>A0AAU6VKB7</accession>
<sequence length="184" mass="21081">MTIESLKTKAVGTLYWLGLKIRGSTATFWANIKRLFLISLTLLPVYLVSMYYLSDHEKFSTLVICLSISSLYVYLLNFLYRNLEVQSKHFWQIPCFFVFVMFFLSIMFMPLIVEVNDAFNDGNVKNAFDAIYFGIISLTSVGYGDIHPINTVGKIISITMSILGSIHMIMFIALVLDRITDNRN</sequence>
<feature type="transmembrane region" description="Helical" evidence="1">
    <location>
        <begin position="91"/>
        <end position="113"/>
    </location>
</feature>
<dbReference type="Gene3D" id="1.10.287.70">
    <property type="match status" value="1"/>
</dbReference>
<name>A0AAU6VKB7_UNCXX</name>
<dbReference type="Pfam" id="PF07885">
    <property type="entry name" value="Ion_trans_2"/>
    <property type="match status" value="1"/>
</dbReference>
<dbReference type="EMBL" id="CP095351">
    <property type="protein sequence ID" value="XAG86576.1"/>
    <property type="molecule type" value="Genomic_DNA"/>
</dbReference>
<reference evidence="3" key="1">
    <citation type="submission" date="2022-03" db="EMBL/GenBank/DDBJ databases">
        <title>Sea Food Isolates.</title>
        <authorList>
            <person name="Li c."/>
        </authorList>
    </citation>
    <scope>NUCLEOTIDE SEQUENCE</scope>
    <source>
        <strain evidence="3">19MO03SA05</strain>
    </source>
</reference>
<organism evidence="3">
    <name type="scientific">bacterium 19MO03SA05</name>
    <dbReference type="NCBI Taxonomy" id="2920620"/>
    <lineage>
        <taxon>Bacteria</taxon>
    </lineage>
</organism>
<protein>
    <submittedName>
        <fullName evidence="3">Potassium channel family protein</fullName>
    </submittedName>
</protein>
<keyword evidence="1" id="KW-0472">Membrane</keyword>
<feature type="domain" description="Potassium channel" evidence="2">
    <location>
        <begin position="97"/>
        <end position="180"/>
    </location>
</feature>
<dbReference type="GO" id="GO:0034220">
    <property type="term" value="P:monoatomic ion transmembrane transport"/>
    <property type="evidence" value="ECO:0007669"/>
    <property type="project" value="UniProtKB-KW"/>
</dbReference>
<feature type="transmembrane region" description="Helical" evidence="1">
    <location>
        <begin position="155"/>
        <end position="176"/>
    </location>
</feature>
<feature type="transmembrane region" description="Helical" evidence="1">
    <location>
        <begin position="59"/>
        <end position="79"/>
    </location>
</feature>
<dbReference type="InterPro" id="IPR013099">
    <property type="entry name" value="K_chnl_dom"/>
</dbReference>
<gene>
    <name evidence="3" type="ORF">MRM63_15905</name>
</gene>
<evidence type="ECO:0000259" key="2">
    <source>
        <dbReference type="Pfam" id="PF07885"/>
    </source>
</evidence>
<dbReference type="SUPFAM" id="SSF81324">
    <property type="entry name" value="Voltage-gated potassium channels"/>
    <property type="match status" value="1"/>
</dbReference>
<dbReference type="AlphaFoldDB" id="A0AAU6VKB7"/>
<keyword evidence="3" id="KW-0813">Transport</keyword>
<keyword evidence="1" id="KW-0812">Transmembrane</keyword>
<proteinExistence type="predicted"/>
<evidence type="ECO:0000256" key="1">
    <source>
        <dbReference type="SAM" id="Phobius"/>
    </source>
</evidence>
<evidence type="ECO:0000313" key="3">
    <source>
        <dbReference type="EMBL" id="XAG86576.1"/>
    </source>
</evidence>
<keyword evidence="1" id="KW-1133">Transmembrane helix</keyword>
<keyword evidence="3" id="KW-0406">Ion transport</keyword>
<keyword evidence="3" id="KW-0407">Ion channel</keyword>